<dbReference type="EMBL" id="MU006314">
    <property type="protein sequence ID" value="KAF2849018.1"/>
    <property type="molecule type" value="Genomic_DNA"/>
</dbReference>
<feature type="compositionally biased region" description="Polar residues" evidence="1">
    <location>
        <begin position="7"/>
        <end position="16"/>
    </location>
</feature>
<organism evidence="2 3">
    <name type="scientific">Plenodomus tracheiphilus IPT5</name>
    <dbReference type="NCBI Taxonomy" id="1408161"/>
    <lineage>
        <taxon>Eukaryota</taxon>
        <taxon>Fungi</taxon>
        <taxon>Dikarya</taxon>
        <taxon>Ascomycota</taxon>
        <taxon>Pezizomycotina</taxon>
        <taxon>Dothideomycetes</taxon>
        <taxon>Pleosporomycetidae</taxon>
        <taxon>Pleosporales</taxon>
        <taxon>Pleosporineae</taxon>
        <taxon>Leptosphaeriaceae</taxon>
        <taxon>Plenodomus</taxon>
    </lineage>
</organism>
<feature type="compositionally biased region" description="Polar residues" evidence="1">
    <location>
        <begin position="507"/>
        <end position="517"/>
    </location>
</feature>
<feature type="compositionally biased region" description="Polar residues" evidence="1">
    <location>
        <begin position="359"/>
        <end position="369"/>
    </location>
</feature>
<feature type="compositionally biased region" description="Basic and acidic residues" evidence="1">
    <location>
        <begin position="110"/>
        <end position="123"/>
    </location>
</feature>
<dbReference type="Proteomes" id="UP000799423">
    <property type="component" value="Unassembled WGS sequence"/>
</dbReference>
<proteinExistence type="predicted"/>
<evidence type="ECO:0000313" key="3">
    <source>
        <dbReference type="Proteomes" id="UP000799423"/>
    </source>
</evidence>
<reference evidence="2" key="1">
    <citation type="submission" date="2020-01" db="EMBL/GenBank/DDBJ databases">
        <authorList>
            <consortium name="DOE Joint Genome Institute"/>
            <person name="Haridas S."/>
            <person name="Albert R."/>
            <person name="Binder M."/>
            <person name="Bloem J."/>
            <person name="Labutti K."/>
            <person name="Salamov A."/>
            <person name="Andreopoulos B."/>
            <person name="Baker S.E."/>
            <person name="Barry K."/>
            <person name="Bills G."/>
            <person name="Bluhm B.H."/>
            <person name="Cannon C."/>
            <person name="Castanera R."/>
            <person name="Culley D.E."/>
            <person name="Daum C."/>
            <person name="Ezra D."/>
            <person name="Gonzalez J.B."/>
            <person name="Henrissat B."/>
            <person name="Kuo A."/>
            <person name="Liang C."/>
            <person name="Lipzen A."/>
            <person name="Lutzoni F."/>
            <person name="Magnuson J."/>
            <person name="Mondo S."/>
            <person name="Nolan M."/>
            <person name="Ohm R."/>
            <person name="Pangilinan J."/>
            <person name="Park H.-J."/>
            <person name="Ramirez L."/>
            <person name="Alfaro M."/>
            <person name="Sun H."/>
            <person name="Tritt A."/>
            <person name="Yoshinaga Y."/>
            <person name="Zwiers L.-H."/>
            <person name="Turgeon B.G."/>
            <person name="Goodwin S.B."/>
            <person name="Spatafora J.W."/>
            <person name="Crous P.W."/>
            <person name="Grigoriev I.V."/>
        </authorList>
    </citation>
    <scope>NUCLEOTIDE SEQUENCE</scope>
    <source>
        <strain evidence="2">IPT5</strain>
    </source>
</reference>
<feature type="region of interest" description="Disordered" evidence="1">
    <location>
        <begin position="234"/>
        <end position="301"/>
    </location>
</feature>
<feature type="compositionally biased region" description="Basic and acidic residues" evidence="1">
    <location>
        <begin position="234"/>
        <end position="246"/>
    </location>
</feature>
<feature type="compositionally biased region" description="Polar residues" evidence="1">
    <location>
        <begin position="125"/>
        <end position="137"/>
    </location>
</feature>
<gene>
    <name evidence="2" type="ORF">T440DRAFT_509101</name>
</gene>
<evidence type="ECO:0000313" key="2">
    <source>
        <dbReference type="EMBL" id="KAF2849018.1"/>
    </source>
</evidence>
<feature type="region of interest" description="Disordered" evidence="1">
    <location>
        <begin position="447"/>
        <end position="579"/>
    </location>
</feature>
<dbReference type="OrthoDB" id="4232400at2759"/>
<feature type="compositionally biased region" description="Basic and acidic residues" evidence="1">
    <location>
        <begin position="138"/>
        <end position="164"/>
    </location>
</feature>
<feature type="compositionally biased region" description="Polar residues" evidence="1">
    <location>
        <begin position="450"/>
        <end position="460"/>
    </location>
</feature>
<feature type="compositionally biased region" description="Basic residues" evidence="1">
    <location>
        <begin position="328"/>
        <end position="339"/>
    </location>
</feature>
<feature type="compositionally biased region" description="Acidic residues" evidence="1">
    <location>
        <begin position="561"/>
        <end position="579"/>
    </location>
</feature>
<feature type="compositionally biased region" description="Basic and acidic residues" evidence="1">
    <location>
        <begin position="272"/>
        <end position="282"/>
    </location>
</feature>
<feature type="region of interest" description="Disordered" evidence="1">
    <location>
        <begin position="1"/>
        <end position="51"/>
    </location>
</feature>
<feature type="compositionally biased region" description="Gly residues" evidence="1">
    <location>
        <begin position="473"/>
        <end position="485"/>
    </location>
</feature>
<protein>
    <submittedName>
        <fullName evidence="2">Uncharacterized protein</fullName>
    </submittedName>
</protein>
<accession>A0A6A7B3V2</accession>
<sequence length="579" mass="64716">MYRRNYSDGQYRSNSGLVPGYYDSRSHNRESSSRSSDYITRPAKPKSDPISIWVQPDHATYKIRLDRSDSGYAGSGAGSDYIDLSIDPKDDHISPYAHDQGFVSKHRPFHESPEAELPSEGRHGISSSLPGFTTGQHANEHIARREKRSDGYDEDAHYRKHPELVRSSSRKTRHERRARDRSAPHEEQSDYRMYTDGWGSKHNFMRSHGIKPSEPGSYEEAGELLDRYRELDSLHSRDHPRHEDRQASGGFTSRMTREKRLPGYDPVFEEESNYRIAKDGRSDHHKFKRSHGLKPGDPDDYQEANELLHQYRDLDAQYARDTRPEPHQRRKSSHKRYLSHNHPPPPTPNQPYTYDNESELSYQSSTSHNHSARGFSVTDSDFFSTPSPLQENIPHLHLNQNPRNYLATNHAVFSSPPPTPSPYSPRTAPPSFNNVHAGFAYTRAIRQHHSPSSPRYSHTSHAGFMPTTPSYRSGGGGGGGGGGHSYVGSDAASDSIPFNSDDESDASLGSSGVFNANESGESGFVSGSEYFLESEGSRSDVLSGGESEVGAGYASGYLSGEGEDGGSGDEYDEDDYYED</sequence>
<name>A0A6A7B3V2_9PLEO</name>
<feature type="compositionally biased region" description="Basic residues" evidence="1">
    <location>
        <begin position="283"/>
        <end position="292"/>
    </location>
</feature>
<dbReference type="AlphaFoldDB" id="A0A6A7B3V2"/>
<evidence type="ECO:0000256" key="1">
    <source>
        <dbReference type="SAM" id="MobiDB-lite"/>
    </source>
</evidence>
<feature type="compositionally biased region" description="Low complexity" evidence="1">
    <location>
        <begin position="518"/>
        <end position="529"/>
    </location>
</feature>
<feature type="compositionally biased region" description="Basic and acidic residues" evidence="1">
    <location>
        <begin position="177"/>
        <end position="190"/>
    </location>
</feature>
<feature type="region of interest" description="Disordered" evidence="1">
    <location>
        <begin position="110"/>
        <end position="194"/>
    </location>
</feature>
<feature type="region of interest" description="Disordered" evidence="1">
    <location>
        <begin position="321"/>
        <end position="373"/>
    </location>
</feature>
<keyword evidence="3" id="KW-1185">Reference proteome</keyword>